<accession>A0AA42SQ85</accession>
<comment type="caution">
    <text evidence="5">The sequence shown here is derived from an EMBL/GenBank/DDBJ whole genome shotgun (WGS) entry which is preliminary data.</text>
</comment>
<keyword evidence="4" id="KW-0472">Membrane</keyword>
<dbReference type="InterPro" id="IPR045584">
    <property type="entry name" value="Pilin-like"/>
</dbReference>
<dbReference type="GO" id="GO:0007155">
    <property type="term" value="P:cell adhesion"/>
    <property type="evidence" value="ECO:0007669"/>
    <property type="project" value="InterPro"/>
</dbReference>
<dbReference type="EMBL" id="JAOCBE010000001">
    <property type="protein sequence ID" value="MDH0970458.1"/>
    <property type="molecule type" value="Genomic_DNA"/>
</dbReference>
<dbReference type="InterPro" id="IPR001082">
    <property type="entry name" value="Pilin"/>
</dbReference>
<evidence type="ECO:0000256" key="2">
    <source>
        <dbReference type="ARBA" id="ARBA00022481"/>
    </source>
</evidence>
<dbReference type="PROSITE" id="PS00409">
    <property type="entry name" value="PROKAR_NTER_METHYL"/>
    <property type="match status" value="1"/>
</dbReference>
<dbReference type="AlphaFoldDB" id="A0AA42SQ85"/>
<keyword evidence="4" id="KW-0812">Transmembrane</keyword>
<dbReference type="SUPFAM" id="SSF54523">
    <property type="entry name" value="Pili subunits"/>
    <property type="match status" value="1"/>
</dbReference>
<name>A0AA42SQ85_ACIJO</name>
<organism evidence="5 6">
    <name type="scientific">Acinetobacter johnsonii</name>
    <dbReference type="NCBI Taxonomy" id="40214"/>
    <lineage>
        <taxon>Bacteria</taxon>
        <taxon>Pseudomonadati</taxon>
        <taxon>Pseudomonadota</taxon>
        <taxon>Gammaproteobacteria</taxon>
        <taxon>Moraxellales</taxon>
        <taxon>Moraxellaceae</taxon>
        <taxon>Acinetobacter</taxon>
    </lineage>
</organism>
<keyword evidence="4" id="KW-1133">Transmembrane helix</keyword>
<dbReference type="GO" id="GO:0044096">
    <property type="term" value="C:type IV pilus"/>
    <property type="evidence" value="ECO:0007669"/>
    <property type="project" value="TreeGrafter"/>
</dbReference>
<dbReference type="GO" id="GO:0043107">
    <property type="term" value="P:type IV pilus-dependent motility"/>
    <property type="evidence" value="ECO:0007669"/>
    <property type="project" value="TreeGrafter"/>
</dbReference>
<comment type="similarity">
    <text evidence="1 3">Belongs to the N-Me-Phe pilin family.</text>
</comment>
<dbReference type="Pfam" id="PF00114">
    <property type="entry name" value="Pilin"/>
    <property type="match status" value="1"/>
</dbReference>
<gene>
    <name evidence="5" type="ORF">N5C10_14835</name>
</gene>
<dbReference type="NCBIfam" id="TIGR02532">
    <property type="entry name" value="IV_pilin_GFxxxE"/>
    <property type="match status" value="1"/>
</dbReference>
<evidence type="ECO:0000256" key="3">
    <source>
        <dbReference type="RuleBase" id="RU000389"/>
    </source>
</evidence>
<evidence type="ECO:0000256" key="4">
    <source>
        <dbReference type="SAM" id="Phobius"/>
    </source>
</evidence>
<dbReference type="Pfam" id="PF07963">
    <property type="entry name" value="N_methyl"/>
    <property type="match status" value="1"/>
</dbReference>
<keyword evidence="3" id="KW-0281">Fimbrium</keyword>
<feature type="transmembrane region" description="Helical" evidence="4">
    <location>
        <begin position="7"/>
        <end position="31"/>
    </location>
</feature>
<sequence>MNKMQKGFTLIELMIVVAIIGVLAAIAIPAYQNYTTRAQVSEALGMASTYKGDLIAVYGDTGACPISLSDMGVVPTGLINSKYVQSIALNTTYPSAVCAFEFTFNSSDMSAGVAGKKLIFAMMNYAGNGSAHWECASTEISQLYLPTACKGI</sequence>
<evidence type="ECO:0000313" key="5">
    <source>
        <dbReference type="EMBL" id="MDH0970458.1"/>
    </source>
</evidence>
<evidence type="ECO:0000256" key="1">
    <source>
        <dbReference type="ARBA" id="ARBA00005233"/>
    </source>
</evidence>
<reference evidence="5" key="1">
    <citation type="submission" date="2022-09" db="EMBL/GenBank/DDBJ databases">
        <title>Intensive care unit water sources are persistently colonized with multi-drug resistant bacteria and are the site of extensive horizontal gene transfer of antibiotic resistance genes.</title>
        <authorList>
            <person name="Diorio-Toth L."/>
        </authorList>
    </citation>
    <scope>NUCLEOTIDE SEQUENCE</scope>
    <source>
        <strain evidence="5">GD03920</strain>
    </source>
</reference>
<keyword evidence="2" id="KW-0488">Methylation</keyword>
<dbReference type="PANTHER" id="PTHR30093:SF34">
    <property type="entry name" value="PREPILIN PEPTIDASE-DEPENDENT PROTEIN D"/>
    <property type="match status" value="1"/>
</dbReference>
<dbReference type="InterPro" id="IPR012902">
    <property type="entry name" value="N_methyl_site"/>
</dbReference>
<protein>
    <submittedName>
        <fullName evidence="5">Pilin</fullName>
    </submittedName>
</protein>
<proteinExistence type="inferred from homology"/>
<dbReference type="Gene3D" id="3.30.700.10">
    <property type="entry name" value="Glycoprotein, Type 4 Pilin"/>
    <property type="match status" value="1"/>
</dbReference>
<dbReference type="Proteomes" id="UP001159915">
    <property type="component" value="Unassembled WGS sequence"/>
</dbReference>
<dbReference type="PANTHER" id="PTHR30093">
    <property type="entry name" value="GENERAL SECRETION PATHWAY PROTEIN G"/>
    <property type="match status" value="1"/>
</dbReference>
<evidence type="ECO:0000313" key="6">
    <source>
        <dbReference type="Proteomes" id="UP001159915"/>
    </source>
</evidence>